<dbReference type="EMBL" id="BLAY01000042">
    <property type="protein sequence ID" value="GET38292.1"/>
    <property type="molecule type" value="Genomic_DNA"/>
</dbReference>
<feature type="domain" description="PIN" evidence="1">
    <location>
        <begin position="4"/>
        <end position="82"/>
    </location>
</feature>
<comment type="caution">
    <text evidence="2">The sequence shown here is derived from an EMBL/GenBank/DDBJ whole genome shotgun (WGS) entry which is preliminary data.</text>
</comment>
<reference evidence="2" key="1">
    <citation type="submission" date="2019-10" db="EMBL/GenBank/DDBJ databases">
        <title>Draft genome sequece of Microseira wollei NIES-4236.</title>
        <authorList>
            <person name="Yamaguchi H."/>
            <person name="Suzuki S."/>
            <person name="Kawachi M."/>
        </authorList>
    </citation>
    <scope>NUCLEOTIDE SEQUENCE</scope>
    <source>
        <strain evidence="2">NIES-4236</strain>
    </source>
</reference>
<dbReference type="CDD" id="cd09872">
    <property type="entry name" value="PIN_Sll0205-like"/>
    <property type="match status" value="1"/>
</dbReference>
<dbReference type="InterPro" id="IPR041705">
    <property type="entry name" value="PIN_Sll0205"/>
</dbReference>
<gene>
    <name evidence="2" type="ORF">MiSe_30480</name>
</gene>
<dbReference type="SUPFAM" id="SSF88723">
    <property type="entry name" value="PIN domain-like"/>
    <property type="match status" value="1"/>
</dbReference>
<dbReference type="Proteomes" id="UP001050975">
    <property type="component" value="Unassembled WGS sequence"/>
</dbReference>
<evidence type="ECO:0000259" key="1">
    <source>
        <dbReference type="Pfam" id="PF01850"/>
    </source>
</evidence>
<name>A0AAV3XFR4_9CYAN</name>
<dbReference type="PANTHER" id="PTHR36173:SF2">
    <property type="entry name" value="RIBONUCLEASE VAPC16"/>
    <property type="match status" value="1"/>
</dbReference>
<dbReference type="RefSeq" id="WP_226581267.1">
    <property type="nucleotide sequence ID" value="NZ_BLAY01000042.1"/>
</dbReference>
<dbReference type="AlphaFoldDB" id="A0AAV3XFR4"/>
<dbReference type="PANTHER" id="PTHR36173">
    <property type="entry name" value="RIBONUCLEASE VAPC16-RELATED"/>
    <property type="match status" value="1"/>
</dbReference>
<keyword evidence="3" id="KW-1185">Reference proteome</keyword>
<sequence>MRLMLDTHTLIWFFAGDAKLSNIVRNLIEDENNEKLISTASVWEMAIKQSRGKLTLNLALKDYIEQKLVFNDFKLLAIDLAHLNVITTSLPHH</sequence>
<dbReference type="InterPro" id="IPR052919">
    <property type="entry name" value="TA_system_RNase"/>
</dbReference>
<organism evidence="2 3">
    <name type="scientific">Microseira wollei NIES-4236</name>
    <dbReference type="NCBI Taxonomy" id="2530354"/>
    <lineage>
        <taxon>Bacteria</taxon>
        <taxon>Bacillati</taxon>
        <taxon>Cyanobacteriota</taxon>
        <taxon>Cyanophyceae</taxon>
        <taxon>Oscillatoriophycideae</taxon>
        <taxon>Aerosakkonematales</taxon>
        <taxon>Aerosakkonemataceae</taxon>
        <taxon>Microseira</taxon>
    </lineage>
</organism>
<protein>
    <recommendedName>
        <fullName evidence="1">PIN domain-containing protein</fullName>
    </recommendedName>
</protein>
<accession>A0AAV3XFR4</accession>
<evidence type="ECO:0000313" key="3">
    <source>
        <dbReference type="Proteomes" id="UP001050975"/>
    </source>
</evidence>
<proteinExistence type="predicted"/>
<evidence type="ECO:0000313" key="2">
    <source>
        <dbReference type="EMBL" id="GET38292.1"/>
    </source>
</evidence>
<dbReference type="Pfam" id="PF01850">
    <property type="entry name" value="PIN"/>
    <property type="match status" value="1"/>
</dbReference>
<dbReference type="InterPro" id="IPR029060">
    <property type="entry name" value="PIN-like_dom_sf"/>
</dbReference>
<dbReference type="InterPro" id="IPR002716">
    <property type="entry name" value="PIN_dom"/>
</dbReference>